<organism evidence="1 2">
    <name type="scientific">Decorospora gaudefroyi</name>
    <dbReference type="NCBI Taxonomy" id="184978"/>
    <lineage>
        <taxon>Eukaryota</taxon>
        <taxon>Fungi</taxon>
        <taxon>Dikarya</taxon>
        <taxon>Ascomycota</taxon>
        <taxon>Pezizomycotina</taxon>
        <taxon>Dothideomycetes</taxon>
        <taxon>Pleosporomycetidae</taxon>
        <taxon>Pleosporales</taxon>
        <taxon>Pleosporineae</taxon>
        <taxon>Pleosporaceae</taxon>
        <taxon>Decorospora</taxon>
    </lineage>
</organism>
<dbReference type="AlphaFoldDB" id="A0A6A5KF75"/>
<accession>A0A6A5KF75</accession>
<dbReference type="EMBL" id="ML975304">
    <property type="protein sequence ID" value="KAF1834306.1"/>
    <property type="molecule type" value="Genomic_DNA"/>
</dbReference>
<evidence type="ECO:0000313" key="1">
    <source>
        <dbReference type="EMBL" id="KAF1834306.1"/>
    </source>
</evidence>
<name>A0A6A5KF75_9PLEO</name>
<dbReference type="Proteomes" id="UP000800040">
    <property type="component" value="Unassembled WGS sequence"/>
</dbReference>
<keyword evidence="2" id="KW-1185">Reference proteome</keyword>
<sequence length="113" mass="12921">MPWGSRGGPVERVEQARIHGRWLRMIRRGTMPQVAGSLAPLWQMRTRRTPSTSRRGRTMRLWGKPWNAAAQCRTRERGLRAGRCRRAGSETNFTIALQLHAARRGWKGTGRAC</sequence>
<reference evidence="1" key="1">
    <citation type="submission" date="2020-01" db="EMBL/GenBank/DDBJ databases">
        <authorList>
            <consortium name="DOE Joint Genome Institute"/>
            <person name="Haridas S."/>
            <person name="Albert R."/>
            <person name="Binder M."/>
            <person name="Bloem J."/>
            <person name="Labutti K."/>
            <person name="Salamov A."/>
            <person name="Andreopoulos B."/>
            <person name="Baker S.E."/>
            <person name="Barry K."/>
            <person name="Bills G."/>
            <person name="Bluhm B.H."/>
            <person name="Cannon C."/>
            <person name="Castanera R."/>
            <person name="Culley D.E."/>
            <person name="Daum C."/>
            <person name="Ezra D."/>
            <person name="Gonzalez J.B."/>
            <person name="Henrissat B."/>
            <person name="Kuo A."/>
            <person name="Liang C."/>
            <person name="Lipzen A."/>
            <person name="Lutzoni F."/>
            <person name="Magnuson J."/>
            <person name="Mondo S."/>
            <person name="Nolan M."/>
            <person name="Ohm R."/>
            <person name="Pangilinan J."/>
            <person name="Park H.-J."/>
            <person name="Ramirez L."/>
            <person name="Alfaro M."/>
            <person name="Sun H."/>
            <person name="Tritt A."/>
            <person name="Yoshinaga Y."/>
            <person name="Zwiers L.-H."/>
            <person name="Turgeon B.G."/>
            <person name="Goodwin S.B."/>
            <person name="Spatafora J.W."/>
            <person name="Crous P.W."/>
            <person name="Grigoriev I.V."/>
        </authorList>
    </citation>
    <scope>NUCLEOTIDE SEQUENCE</scope>
    <source>
        <strain evidence="1">P77</strain>
    </source>
</reference>
<protein>
    <submittedName>
        <fullName evidence="1">Uncharacterized protein</fullName>
    </submittedName>
</protein>
<proteinExistence type="predicted"/>
<gene>
    <name evidence="1" type="ORF">BDW02DRAFT_342707</name>
</gene>
<evidence type="ECO:0000313" key="2">
    <source>
        <dbReference type="Proteomes" id="UP000800040"/>
    </source>
</evidence>